<dbReference type="Gene3D" id="2.60.40.420">
    <property type="entry name" value="Cupredoxins - blue copper proteins"/>
    <property type="match status" value="1"/>
</dbReference>
<feature type="transmembrane region" description="Helical" evidence="1">
    <location>
        <begin position="115"/>
        <end position="136"/>
    </location>
</feature>
<proteinExistence type="predicted"/>
<evidence type="ECO:0000313" key="5">
    <source>
        <dbReference type="Proteomes" id="UP001500665"/>
    </source>
</evidence>
<accession>A0ABP4BJ64</accession>
<dbReference type="RefSeq" id="WP_344240822.1">
    <property type="nucleotide sequence ID" value="NZ_BAAAHH010000009.1"/>
</dbReference>
<sequence length="307" mass="30623">MSAATSFVTGTGMGLLAGLTTCAALHTGLLAGLAGRPGGTTRLVASFLTGKLAAHTALGALLGGVGAAVQPGPLPRALLLAVAAVVLAVFALRLVRPRAPEHACPRPSRFGSPALVGAATVLVPCGITLSAELLAVASRSPWTGAAVMAGFVLGTAPATGVLGAGAALLRGLPARLLGVALLGVAAWTMLGALRLGGWLPDRAPASPAVDARFVATDASGVQTVTVHVLDGGYRPALLSARAGVTTVLTLVTRDTTGCTTAFTLPDRNVSRVLPKTGRTRVELGVPAPGRLRFVCAAGHYSGSVTFR</sequence>
<dbReference type="Proteomes" id="UP001500665">
    <property type="component" value="Unassembled WGS sequence"/>
</dbReference>
<comment type="caution">
    <text evidence="4">The sequence shown here is derived from an EMBL/GenBank/DDBJ whole genome shotgun (WGS) entry which is preliminary data.</text>
</comment>
<feature type="transmembrane region" description="Helical" evidence="1">
    <location>
        <begin position="12"/>
        <end position="31"/>
    </location>
</feature>
<name>A0ABP4BJ64_9ACTN</name>
<feature type="domain" description="EfeO-type cupredoxin-like" evidence="3">
    <location>
        <begin position="216"/>
        <end position="302"/>
    </location>
</feature>
<feature type="domain" description="Urease accessory protein UreH-like transmembrane" evidence="2">
    <location>
        <begin position="13"/>
        <end position="176"/>
    </location>
</feature>
<protein>
    <recommendedName>
        <fullName evidence="6">Sulfite exporter TauE/SafE</fullName>
    </recommendedName>
</protein>
<dbReference type="EMBL" id="BAAAHH010000009">
    <property type="protein sequence ID" value="GAA0950340.1"/>
    <property type="molecule type" value="Genomic_DNA"/>
</dbReference>
<dbReference type="Pfam" id="PF13473">
    <property type="entry name" value="Cupredoxin_1"/>
    <property type="match status" value="1"/>
</dbReference>
<evidence type="ECO:0000313" key="4">
    <source>
        <dbReference type="EMBL" id="GAA0950340.1"/>
    </source>
</evidence>
<dbReference type="InterPro" id="IPR028096">
    <property type="entry name" value="EfeO_Cupredoxin"/>
</dbReference>
<evidence type="ECO:0008006" key="6">
    <source>
        <dbReference type="Google" id="ProtNLM"/>
    </source>
</evidence>
<dbReference type="InterPro" id="IPR008972">
    <property type="entry name" value="Cupredoxin"/>
</dbReference>
<gene>
    <name evidence="4" type="ORF">GCM10009550_28780</name>
</gene>
<feature type="transmembrane region" description="Helical" evidence="1">
    <location>
        <begin position="176"/>
        <end position="199"/>
    </location>
</feature>
<evidence type="ECO:0000256" key="1">
    <source>
        <dbReference type="SAM" id="Phobius"/>
    </source>
</evidence>
<dbReference type="SUPFAM" id="SSF49503">
    <property type="entry name" value="Cupredoxins"/>
    <property type="match status" value="1"/>
</dbReference>
<reference evidence="5" key="1">
    <citation type="journal article" date="2019" name="Int. J. Syst. Evol. Microbiol.">
        <title>The Global Catalogue of Microorganisms (GCM) 10K type strain sequencing project: providing services to taxonomists for standard genome sequencing and annotation.</title>
        <authorList>
            <consortium name="The Broad Institute Genomics Platform"/>
            <consortium name="The Broad Institute Genome Sequencing Center for Infectious Disease"/>
            <person name="Wu L."/>
            <person name="Ma J."/>
        </authorList>
    </citation>
    <scope>NUCLEOTIDE SEQUENCE [LARGE SCALE GENOMIC DNA]</scope>
    <source>
        <strain evidence="5">JCM 10696</strain>
    </source>
</reference>
<keyword evidence="1" id="KW-0472">Membrane</keyword>
<feature type="transmembrane region" description="Helical" evidence="1">
    <location>
        <begin position="43"/>
        <end position="65"/>
    </location>
</feature>
<keyword evidence="5" id="KW-1185">Reference proteome</keyword>
<dbReference type="Pfam" id="PF13386">
    <property type="entry name" value="DsbD_2"/>
    <property type="match status" value="1"/>
</dbReference>
<dbReference type="InterPro" id="IPR039447">
    <property type="entry name" value="UreH-like_TM_dom"/>
</dbReference>
<keyword evidence="1" id="KW-1133">Transmembrane helix</keyword>
<feature type="transmembrane region" description="Helical" evidence="1">
    <location>
        <begin position="77"/>
        <end position="95"/>
    </location>
</feature>
<evidence type="ECO:0000259" key="3">
    <source>
        <dbReference type="Pfam" id="PF13473"/>
    </source>
</evidence>
<keyword evidence="1" id="KW-0812">Transmembrane</keyword>
<evidence type="ECO:0000259" key="2">
    <source>
        <dbReference type="Pfam" id="PF13386"/>
    </source>
</evidence>
<organism evidence="4 5">
    <name type="scientific">Actinocorallia libanotica</name>
    <dbReference type="NCBI Taxonomy" id="46162"/>
    <lineage>
        <taxon>Bacteria</taxon>
        <taxon>Bacillati</taxon>
        <taxon>Actinomycetota</taxon>
        <taxon>Actinomycetes</taxon>
        <taxon>Streptosporangiales</taxon>
        <taxon>Thermomonosporaceae</taxon>
        <taxon>Actinocorallia</taxon>
    </lineage>
</organism>
<feature type="transmembrane region" description="Helical" evidence="1">
    <location>
        <begin position="142"/>
        <end position="169"/>
    </location>
</feature>